<sequence>LLRRQRARSLWCISLLCSGGDLAWRFDPFSSNNDLRAPHNLVCNFFILHFQCTDRVAAVYLTE</sequence>
<feature type="chain" id="PRO_5047298922" description="Secreted protein" evidence="1">
    <location>
        <begin position="24"/>
        <end position="63"/>
    </location>
</feature>
<evidence type="ECO:0000313" key="2">
    <source>
        <dbReference type="EMBL" id="MEC3939793.1"/>
    </source>
</evidence>
<gene>
    <name evidence="2" type="ORF">VOF76_27245</name>
</gene>
<evidence type="ECO:0008006" key="4">
    <source>
        <dbReference type="Google" id="ProtNLM"/>
    </source>
</evidence>
<feature type="non-terminal residue" evidence="2">
    <location>
        <position position="1"/>
    </location>
</feature>
<keyword evidence="1" id="KW-0732">Signal</keyword>
<protein>
    <recommendedName>
        <fullName evidence="4">Secreted protein</fullName>
    </recommendedName>
</protein>
<dbReference type="Proteomes" id="UP001357437">
    <property type="component" value="Unassembled WGS sequence"/>
</dbReference>
<organism evidence="2 3">
    <name type="scientific">Leclercia adecarboxylata</name>
    <dbReference type="NCBI Taxonomy" id="83655"/>
    <lineage>
        <taxon>Bacteria</taxon>
        <taxon>Pseudomonadati</taxon>
        <taxon>Pseudomonadota</taxon>
        <taxon>Gammaproteobacteria</taxon>
        <taxon>Enterobacterales</taxon>
        <taxon>Enterobacteriaceae</taxon>
        <taxon>Leclercia</taxon>
    </lineage>
</organism>
<name>A0ABU6IDX8_9ENTR</name>
<feature type="signal peptide" evidence="1">
    <location>
        <begin position="1"/>
        <end position="23"/>
    </location>
</feature>
<reference evidence="2 3" key="1">
    <citation type="submission" date="2024-01" db="EMBL/GenBank/DDBJ databases">
        <title>Comparative Genomics of Leclercia adecarboxylata Strains Isolated from Several Sources.</title>
        <authorList>
            <person name="Yescas-Zazueta V."/>
            <person name="Balbuena-Alonso M.G."/>
            <person name="Valencia D."/>
            <person name="Mendez-Pfeiffer P.A."/>
            <person name="Ballesteros-Monrreal M.G."/>
            <person name="Rocha-Gracia R.D.C."/>
            <person name="Barrios-Villa E."/>
        </authorList>
    </citation>
    <scope>NUCLEOTIDE SEQUENCE [LARGE SCALE GENOMIC DNA]</scope>
    <source>
        <strain evidence="2 3">33MEM</strain>
    </source>
</reference>
<dbReference type="RefSeq" id="WP_326293475.1">
    <property type="nucleotide sequence ID" value="NZ_JAYMCU010000369.1"/>
</dbReference>
<comment type="caution">
    <text evidence="2">The sequence shown here is derived from an EMBL/GenBank/DDBJ whole genome shotgun (WGS) entry which is preliminary data.</text>
</comment>
<accession>A0ABU6IDX8</accession>
<dbReference type="EMBL" id="JAYMCU010000369">
    <property type="protein sequence ID" value="MEC3939793.1"/>
    <property type="molecule type" value="Genomic_DNA"/>
</dbReference>
<evidence type="ECO:0000256" key="1">
    <source>
        <dbReference type="SAM" id="SignalP"/>
    </source>
</evidence>
<evidence type="ECO:0000313" key="3">
    <source>
        <dbReference type="Proteomes" id="UP001357437"/>
    </source>
</evidence>
<keyword evidence="3" id="KW-1185">Reference proteome</keyword>
<proteinExistence type="predicted"/>